<keyword evidence="3" id="KW-1185">Reference proteome</keyword>
<evidence type="ECO:0000259" key="1">
    <source>
        <dbReference type="Pfam" id="PF13843"/>
    </source>
</evidence>
<dbReference type="InterPro" id="IPR029526">
    <property type="entry name" value="PGBD"/>
</dbReference>
<evidence type="ECO:0000313" key="3">
    <source>
        <dbReference type="Proteomes" id="UP000792457"/>
    </source>
</evidence>
<reference evidence="2" key="2">
    <citation type="submission" date="2017-10" db="EMBL/GenBank/DDBJ databases">
        <title>Ladona fulva Genome sequencing and assembly.</title>
        <authorList>
            <person name="Murali S."/>
            <person name="Richards S."/>
            <person name="Bandaranaike D."/>
            <person name="Bellair M."/>
            <person name="Blankenburg K."/>
            <person name="Chao H."/>
            <person name="Dinh H."/>
            <person name="Doddapaneni H."/>
            <person name="Dugan-Rocha S."/>
            <person name="Elkadiri S."/>
            <person name="Gnanaolivu R."/>
            <person name="Hernandez B."/>
            <person name="Skinner E."/>
            <person name="Javaid M."/>
            <person name="Lee S."/>
            <person name="Li M."/>
            <person name="Ming W."/>
            <person name="Munidasa M."/>
            <person name="Muniz J."/>
            <person name="Nguyen L."/>
            <person name="Hughes D."/>
            <person name="Osuji N."/>
            <person name="Pu L.-L."/>
            <person name="Puazo M."/>
            <person name="Qu C."/>
            <person name="Quiroz J."/>
            <person name="Raj R."/>
            <person name="Weissenberger G."/>
            <person name="Xin Y."/>
            <person name="Zou X."/>
            <person name="Han Y."/>
            <person name="Worley K."/>
            <person name="Muzny D."/>
            <person name="Gibbs R."/>
        </authorList>
    </citation>
    <scope>NUCLEOTIDE SEQUENCE</scope>
    <source>
        <strain evidence="2">Sampled in the wild</strain>
    </source>
</reference>
<dbReference type="PANTHER" id="PTHR46599:SF3">
    <property type="entry name" value="PIGGYBAC TRANSPOSABLE ELEMENT-DERIVED PROTEIN 4"/>
    <property type="match status" value="1"/>
</dbReference>
<accession>A0A8K0KP16</accession>
<protein>
    <recommendedName>
        <fullName evidence="1">PiggyBac transposable element-derived protein domain-containing protein</fullName>
    </recommendedName>
</protein>
<name>A0A8K0KP16_LADFU</name>
<reference evidence="2" key="1">
    <citation type="submission" date="2013-04" db="EMBL/GenBank/DDBJ databases">
        <authorList>
            <person name="Qu J."/>
            <person name="Murali S.C."/>
            <person name="Bandaranaike D."/>
            <person name="Bellair M."/>
            <person name="Blankenburg K."/>
            <person name="Chao H."/>
            <person name="Dinh H."/>
            <person name="Doddapaneni H."/>
            <person name="Downs B."/>
            <person name="Dugan-Rocha S."/>
            <person name="Elkadiri S."/>
            <person name="Gnanaolivu R.D."/>
            <person name="Hernandez B."/>
            <person name="Javaid M."/>
            <person name="Jayaseelan J.C."/>
            <person name="Lee S."/>
            <person name="Li M."/>
            <person name="Ming W."/>
            <person name="Munidasa M."/>
            <person name="Muniz J."/>
            <person name="Nguyen L."/>
            <person name="Ongeri F."/>
            <person name="Osuji N."/>
            <person name="Pu L.-L."/>
            <person name="Puazo M."/>
            <person name="Qu C."/>
            <person name="Quiroz J."/>
            <person name="Raj R."/>
            <person name="Weissenberger G."/>
            <person name="Xin Y."/>
            <person name="Zou X."/>
            <person name="Han Y."/>
            <person name="Richards S."/>
            <person name="Worley K."/>
            <person name="Muzny D."/>
            <person name="Gibbs R."/>
        </authorList>
    </citation>
    <scope>NUCLEOTIDE SEQUENCE</scope>
    <source>
        <strain evidence="2">Sampled in the wild</strain>
    </source>
</reference>
<gene>
    <name evidence="2" type="ORF">J437_LFUL017675</name>
</gene>
<comment type="caution">
    <text evidence="2">The sequence shown here is derived from an EMBL/GenBank/DDBJ whole genome shotgun (WGS) entry which is preliminary data.</text>
</comment>
<sequence>MPEDDFWNLLSEETNKFADTYIKSPTTSKTDFTNEWFDATADKMRAYFSLCVLMTQVKKNKIEKYWSPWRVTETTFFGKISSIIDYVNTEIDYVQPTKKPCLDESLMKFRGRLCYIQYNPNKGARFGIKFYKICESFSGYCMQFSIYTGKKQEIPKDVPSSEAVVLELMKLYLRMGYTVAMDSWYSSPDLFQKLAKEKTNALGTVHVNRKKHAKSIQKDDLKKRSSRQTKNCDGLQYSNEHSRQMISAVRYYCEVFFYVMDMVVYNTNVLYKKIIRKRIQFDDFREDLAEKILEGVKLSEYKRRVLYLVRHPCAFRLQTGDISLTEYHQTQ</sequence>
<organism evidence="2 3">
    <name type="scientific">Ladona fulva</name>
    <name type="common">Scarce chaser dragonfly</name>
    <name type="synonym">Libellula fulva</name>
    <dbReference type="NCBI Taxonomy" id="123851"/>
    <lineage>
        <taxon>Eukaryota</taxon>
        <taxon>Metazoa</taxon>
        <taxon>Ecdysozoa</taxon>
        <taxon>Arthropoda</taxon>
        <taxon>Hexapoda</taxon>
        <taxon>Insecta</taxon>
        <taxon>Pterygota</taxon>
        <taxon>Palaeoptera</taxon>
        <taxon>Odonata</taxon>
        <taxon>Epiprocta</taxon>
        <taxon>Anisoptera</taxon>
        <taxon>Libelluloidea</taxon>
        <taxon>Libellulidae</taxon>
        <taxon>Ladona</taxon>
    </lineage>
</organism>
<dbReference type="Pfam" id="PF13843">
    <property type="entry name" value="DDE_Tnp_1_7"/>
    <property type="match status" value="1"/>
</dbReference>
<dbReference type="AlphaFoldDB" id="A0A8K0KP16"/>
<evidence type="ECO:0000313" key="2">
    <source>
        <dbReference type="EMBL" id="KAG8238167.1"/>
    </source>
</evidence>
<dbReference type="Proteomes" id="UP000792457">
    <property type="component" value="Unassembled WGS sequence"/>
</dbReference>
<proteinExistence type="predicted"/>
<dbReference type="EMBL" id="KZ309294">
    <property type="protein sequence ID" value="KAG8238167.1"/>
    <property type="molecule type" value="Genomic_DNA"/>
</dbReference>
<dbReference type="OrthoDB" id="8057954at2759"/>
<feature type="domain" description="PiggyBac transposable element-derived protein" evidence="1">
    <location>
        <begin position="73"/>
        <end position="252"/>
    </location>
</feature>
<dbReference type="PANTHER" id="PTHR46599">
    <property type="entry name" value="PIGGYBAC TRANSPOSABLE ELEMENT-DERIVED PROTEIN 4"/>
    <property type="match status" value="1"/>
</dbReference>